<evidence type="ECO:0000256" key="1">
    <source>
        <dbReference type="ARBA" id="ARBA00004123"/>
    </source>
</evidence>
<dbReference type="EMBL" id="CABFNQ020000689">
    <property type="protein sequence ID" value="CAH0022999.1"/>
    <property type="molecule type" value="Genomic_DNA"/>
</dbReference>
<feature type="region of interest" description="Disordered" evidence="5">
    <location>
        <begin position="205"/>
        <end position="241"/>
    </location>
</feature>
<evidence type="ECO:0000256" key="3">
    <source>
        <dbReference type="ARBA" id="ARBA00022552"/>
    </source>
</evidence>
<dbReference type="AlphaFoldDB" id="A0A9N9VGP9"/>
<dbReference type="GO" id="GO:0006364">
    <property type="term" value="P:rRNA processing"/>
    <property type="evidence" value="ECO:0007669"/>
    <property type="project" value="UniProtKB-KW"/>
</dbReference>
<keyword evidence="7" id="KW-1185">Reference proteome</keyword>
<dbReference type="Proteomes" id="UP000696573">
    <property type="component" value="Unassembled WGS sequence"/>
</dbReference>
<comment type="subcellular location">
    <subcellularLocation>
        <location evidence="1">Nucleus</location>
    </subcellularLocation>
</comment>
<name>A0A9N9VGP9_9HYPO</name>
<keyword evidence="4" id="KW-0539">Nucleus</keyword>
<dbReference type="OrthoDB" id="2019504at2759"/>
<feature type="compositionally biased region" description="Acidic residues" evidence="5">
    <location>
        <begin position="221"/>
        <end position="241"/>
    </location>
</feature>
<dbReference type="PANTHER" id="PTHR13026">
    <property type="entry name" value="NNP-1 PROTEIN NOVEL NUCLEAR PROTEIN 1 NOP52"/>
    <property type="match status" value="1"/>
</dbReference>
<sequence>MAAAHEAQMPFIRNLASSDRKLRTASLDSLKLFLSSRTSLDTQDAVKLWKGLYYALWMTDRPAPQQRLAADLARLVYSLPREEAKSAWFVGFWQVLSERWPHTEALRMDKFLLLVRRAFAVMIECAQKSPAVVDDVLAEWPFEGTGDLRKVPLGLRLHVLDLWVDELESTKCLENEEAKGLVKKIGDLILELQTCPVKAVRERAKESYQDARLPWGTKDEDMSDAEEADGDDDDEWGGIEE</sequence>
<evidence type="ECO:0000256" key="5">
    <source>
        <dbReference type="SAM" id="MobiDB-lite"/>
    </source>
</evidence>
<evidence type="ECO:0000313" key="6">
    <source>
        <dbReference type="EMBL" id="CAH0022999.1"/>
    </source>
</evidence>
<dbReference type="PANTHER" id="PTHR13026:SF0">
    <property type="entry name" value="RIBOSOMAL RNA PROCESSING 1B"/>
    <property type="match status" value="1"/>
</dbReference>
<evidence type="ECO:0008006" key="8">
    <source>
        <dbReference type="Google" id="ProtNLM"/>
    </source>
</evidence>
<dbReference type="GO" id="GO:0030688">
    <property type="term" value="C:preribosome, small subunit precursor"/>
    <property type="evidence" value="ECO:0007669"/>
    <property type="project" value="InterPro"/>
</dbReference>
<reference evidence="6" key="1">
    <citation type="submission" date="2021-10" db="EMBL/GenBank/DDBJ databases">
        <authorList>
            <person name="Piombo E."/>
        </authorList>
    </citation>
    <scope>NUCLEOTIDE SEQUENCE</scope>
</reference>
<comment type="caution">
    <text evidence="6">The sequence shown here is derived from an EMBL/GenBank/DDBJ whole genome shotgun (WGS) entry which is preliminary data.</text>
</comment>
<dbReference type="InterPro" id="IPR010301">
    <property type="entry name" value="RRP1"/>
</dbReference>
<evidence type="ECO:0000256" key="2">
    <source>
        <dbReference type="ARBA" id="ARBA00006374"/>
    </source>
</evidence>
<protein>
    <recommendedName>
        <fullName evidence="8">Ribosomal RNA-processing protein 1</fullName>
    </recommendedName>
</protein>
<evidence type="ECO:0000256" key="4">
    <source>
        <dbReference type="ARBA" id="ARBA00023242"/>
    </source>
</evidence>
<comment type="similarity">
    <text evidence="2">Belongs to the RRP1 family.</text>
</comment>
<dbReference type="Pfam" id="PF05997">
    <property type="entry name" value="Nop52"/>
    <property type="match status" value="1"/>
</dbReference>
<organism evidence="6 7">
    <name type="scientific">Clonostachys rhizophaga</name>
    <dbReference type="NCBI Taxonomy" id="160324"/>
    <lineage>
        <taxon>Eukaryota</taxon>
        <taxon>Fungi</taxon>
        <taxon>Dikarya</taxon>
        <taxon>Ascomycota</taxon>
        <taxon>Pezizomycotina</taxon>
        <taxon>Sordariomycetes</taxon>
        <taxon>Hypocreomycetidae</taxon>
        <taxon>Hypocreales</taxon>
        <taxon>Bionectriaceae</taxon>
        <taxon>Clonostachys</taxon>
    </lineage>
</organism>
<evidence type="ECO:0000313" key="7">
    <source>
        <dbReference type="Proteomes" id="UP000696573"/>
    </source>
</evidence>
<proteinExistence type="inferred from homology"/>
<keyword evidence="3" id="KW-0698">rRNA processing</keyword>
<dbReference type="GO" id="GO:0005634">
    <property type="term" value="C:nucleus"/>
    <property type="evidence" value="ECO:0007669"/>
    <property type="project" value="UniProtKB-SubCell"/>
</dbReference>
<gene>
    <name evidence="6" type="ORF">CRHIZ90672A_00014165</name>
</gene>
<accession>A0A9N9VGP9</accession>